<reference evidence="2" key="1">
    <citation type="journal article" date="2013" name="Environ. Microbiol.">
        <title>Microbiota from the distal guts of lean and obese adolescents exhibit partial functional redundancy besides clear differences in community structure.</title>
        <authorList>
            <person name="Ferrer M."/>
            <person name="Ruiz A."/>
            <person name="Lanza F."/>
            <person name="Haange S.B."/>
            <person name="Oberbach A."/>
            <person name="Till H."/>
            <person name="Bargiela R."/>
            <person name="Campoy C."/>
            <person name="Segura M.T."/>
            <person name="Richter M."/>
            <person name="von Bergen M."/>
            <person name="Seifert J."/>
            <person name="Suarez A."/>
        </authorList>
    </citation>
    <scope>NUCLEOTIDE SEQUENCE</scope>
</reference>
<organism evidence="2">
    <name type="scientific">human gut metagenome</name>
    <dbReference type="NCBI Taxonomy" id="408170"/>
    <lineage>
        <taxon>unclassified sequences</taxon>
        <taxon>metagenomes</taxon>
        <taxon>organismal metagenomes</taxon>
    </lineage>
</organism>
<dbReference type="AlphaFoldDB" id="K1RTZ1"/>
<sequence length="207" mass="23093">MATTTVFRVEKNKNYTTISNHHLQDRNLSLKAKGLLTLILSLPPDWDMTLKGLVSLSGDGVDSVRSGIQELEKAGYLRRSRSRNNLGQLLCTEYTIYEHAVTENVASETEIDDNLNIIYSEESHVGKSNVDKNSHIGKSDVDKDSHIGKSDVDKDSHIGKSDVDKNIPEKIENSQIGFSNIGKPYIGKSNTIKYLNNKDTNNINNYP</sequence>
<protein>
    <recommendedName>
        <fullName evidence="3">Helix-turn-helix domain-containing protein</fullName>
    </recommendedName>
</protein>
<feature type="non-terminal residue" evidence="2">
    <location>
        <position position="207"/>
    </location>
</feature>
<accession>K1RTZ1</accession>
<proteinExistence type="predicted"/>
<dbReference type="Pfam" id="PF13730">
    <property type="entry name" value="HTH_36"/>
    <property type="match status" value="1"/>
</dbReference>
<comment type="caution">
    <text evidence="2">The sequence shown here is derived from an EMBL/GenBank/DDBJ whole genome shotgun (WGS) entry which is preliminary data.</text>
</comment>
<evidence type="ECO:0000313" key="2">
    <source>
        <dbReference type="EMBL" id="EKC52042.1"/>
    </source>
</evidence>
<feature type="region of interest" description="Disordered" evidence="1">
    <location>
        <begin position="127"/>
        <end position="166"/>
    </location>
</feature>
<evidence type="ECO:0000256" key="1">
    <source>
        <dbReference type="SAM" id="MobiDB-lite"/>
    </source>
</evidence>
<evidence type="ECO:0008006" key="3">
    <source>
        <dbReference type="Google" id="ProtNLM"/>
    </source>
</evidence>
<gene>
    <name evidence="2" type="ORF">OBE_13294</name>
</gene>
<name>K1RTZ1_9ZZZZ</name>
<dbReference type="EMBL" id="AJWZ01009181">
    <property type="protein sequence ID" value="EKC52042.1"/>
    <property type="molecule type" value="Genomic_DNA"/>
</dbReference>